<sequence>MNLLTLRRSALTFTFASLLFSPAVAEPAKPKPDFAVKTKAIDASVTLDAQIKADPKLAENCLAEGKKWIAENRAEAEQEFKSDPELFRNGAWTYERSYATSSLVANRYLSILRTDYSYTGGAHPNTDTNTILWDKTQAKRISIRPFFTETADGGPAMKAMVAGVLASLKAEKKARDIDDSDTDYVKSIEPSLLKIGAVTLTPSTEAGKSAGLTFHYPPYAVGAYAEGGYTAFVPWQTLKPYLSAEGSTIFAGERPKGDENGGQ</sequence>
<name>A0A1H8S0B8_9BRAD</name>
<evidence type="ECO:0000256" key="1">
    <source>
        <dbReference type="SAM" id="SignalP"/>
    </source>
</evidence>
<dbReference type="RefSeq" id="WP_092683427.1">
    <property type="nucleotide sequence ID" value="NZ_FODT01000004.1"/>
</dbReference>
<feature type="chain" id="PRO_5011491710" description="DUF3298 domain-containing protein" evidence="1">
    <location>
        <begin position="26"/>
        <end position="263"/>
    </location>
</feature>
<evidence type="ECO:0000313" key="4">
    <source>
        <dbReference type="Proteomes" id="UP000199615"/>
    </source>
</evidence>
<gene>
    <name evidence="3" type="ORF">SAMN05444123_104199</name>
</gene>
<dbReference type="AlphaFoldDB" id="A0A1H8S0B8"/>
<dbReference type="InterPro" id="IPR037126">
    <property type="entry name" value="PdaC/RsiV-like_sf"/>
</dbReference>
<proteinExistence type="predicted"/>
<dbReference type="Proteomes" id="UP000199615">
    <property type="component" value="Unassembled WGS sequence"/>
</dbReference>
<dbReference type="Gene3D" id="3.90.640.20">
    <property type="entry name" value="Heat-shock cognate protein, ATPase"/>
    <property type="match status" value="1"/>
</dbReference>
<evidence type="ECO:0000259" key="2">
    <source>
        <dbReference type="Pfam" id="PF11738"/>
    </source>
</evidence>
<dbReference type="Gene3D" id="3.30.565.40">
    <property type="entry name" value="Fervidobacterium nodosum Rt17-B1 like"/>
    <property type="match status" value="1"/>
</dbReference>
<feature type="domain" description="DUF3298" evidence="2">
    <location>
        <begin position="208"/>
        <end position="236"/>
    </location>
</feature>
<dbReference type="OrthoDB" id="4760806at2"/>
<keyword evidence="4" id="KW-1185">Reference proteome</keyword>
<keyword evidence="1" id="KW-0732">Signal</keyword>
<dbReference type="Pfam" id="PF11738">
    <property type="entry name" value="DUF3298"/>
    <property type="match status" value="1"/>
</dbReference>
<dbReference type="EMBL" id="FODT01000004">
    <property type="protein sequence ID" value="SEO72131.1"/>
    <property type="molecule type" value="Genomic_DNA"/>
</dbReference>
<reference evidence="4" key="1">
    <citation type="submission" date="2016-10" db="EMBL/GenBank/DDBJ databases">
        <authorList>
            <person name="Varghese N."/>
            <person name="Submissions S."/>
        </authorList>
    </citation>
    <scope>NUCLEOTIDE SEQUENCE [LARGE SCALE GENOMIC DNA]</scope>
    <source>
        <strain evidence="4">DSM 123</strain>
    </source>
</reference>
<dbReference type="InterPro" id="IPR021729">
    <property type="entry name" value="DUF3298"/>
</dbReference>
<feature type="signal peptide" evidence="1">
    <location>
        <begin position="1"/>
        <end position="25"/>
    </location>
</feature>
<protein>
    <recommendedName>
        <fullName evidence="2">DUF3298 domain-containing protein</fullName>
    </recommendedName>
</protein>
<accession>A0A1H8S0B8</accession>
<organism evidence="3 4">
    <name type="scientific">Rhodopseudomonas pseudopalustris</name>
    <dbReference type="NCBI Taxonomy" id="1513892"/>
    <lineage>
        <taxon>Bacteria</taxon>
        <taxon>Pseudomonadati</taxon>
        <taxon>Pseudomonadota</taxon>
        <taxon>Alphaproteobacteria</taxon>
        <taxon>Hyphomicrobiales</taxon>
        <taxon>Nitrobacteraceae</taxon>
        <taxon>Rhodopseudomonas</taxon>
    </lineage>
</organism>
<evidence type="ECO:0000313" key="3">
    <source>
        <dbReference type="EMBL" id="SEO72131.1"/>
    </source>
</evidence>